<evidence type="ECO:0000313" key="8">
    <source>
        <dbReference type="Proteomes" id="UP000290439"/>
    </source>
</evidence>
<protein>
    <submittedName>
        <fullName evidence="7">Linear gramicidin synthase subunit D</fullName>
    </submittedName>
</protein>
<dbReference type="InterPro" id="IPR045851">
    <property type="entry name" value="AMP-bd_C_sf"/>
</dbReference>
<proteinExistence type="predicted"/>
<evidence type="ECO:0000256" key="1">
    <source>
        <dbReference type="ARBA" id="ARBA00001957"/>
    </source>
</evidence>
<dbReference type="SUPFAM" id="SSF52777">
    <property type="entry name" value="CoA-dependent acyltransferases"/>
    <property type="match status" value="5"/>
</dbReference>
<dbReference type="InterPro" id="IPR009081">
    <property type="entry name" value="PP-bd_ACP"/>
</dbReference>
<dbReference type="GO" id="GO:0031177">
    <property type="term" value="F:phosphopantetheine binding"/>
    <property type="evidence" value="ECO:0007669"/>
    <property type="project" value="InterPro"/>
</dbReference>
<dbReference type="SMART" id="SM00823">
    <property type="entry name" value="PKS_PP"/>
    <property type="match status" value="1"/>
</dbReference>
<accession>A0A4U8W0Q1</accession>
<dbReference type="Gene3D" id="3.30.559.10">
    <property type="entry name" value="Chloramphenicol acetyltransferase-like domain"/>
    <property type="match status" value="2"/>
</dbReference>
<dbReference type="Pfam" id="PF13193">
    <property type="entry name" value="AMP-binding_C"/>
    <property type="match status" value="1"/>
</dbReference>
<dbReference type="PANTHER" id="PTHR45527">
    <property type="entry name" value="NONRIBOSOMAL PEPTIDE SYNTHETASE"/>
    <property type="match status" value="1"/>
</dbReference>
<dbReference type="Pfam" id="PF00501">
    <property type="entry name" value="AMP-binding"/>
    <property type="match status" value="1"/>
</dbReference>
<dbReference type="InterPro" id="IPR001242">
    <property type="entry name" value="Condensation_dom"/>
</dbReference>
<sequence length="1668" mass="178179">MNTGDAVLDSAVLPDAGLGRLARRSGGGAAAVVLAALAVHARRSTGEGTVSVGLRVGMGAILPVEVAVTPATDFATVTKQVGAQLRRARRAAQAAPSEEPTLVASQQDAGWRVELPESEQPGFVRLLTELTARPDLPVGRADTVGPDEYDLLIRRVNATGHALDPAATIVSGFEAVVRRSPKATALVYGERSLTYAELDTRANGLARVLIAQGARPETVVALAISRSIEAIVAVYAVLKTGAAYLPLDPGNPAERTARMLAVARPTCVLTTRADGFTDPDTPVVLIDELPTADSFPLSAAEYDGPPRPGNLAYLLFTSGSTGTPKAVGVTHAAVINHLAWMTDQHGLDHTDAVLQKTPVTFHVSIWELLWPLQVGARLVIAPPAANTDPELVTRLITEHGVTTVQFVPSLLSAHLNAATLPPGLRRVLMIGETLTPPLAHRVAAACPARLHNLYGPTEATGAVTGHQVPAGLPARIPIGTPGWNTRVYVLDACLRPVPRGVAGELYLAGPQLARGYQGDPARTAARFVADPFEHGTRMYRTGDVVRWDPDDDVLDYIGRADFQIKRHGVRIEPGEIEAVLSGCASVTQAVVVQRGDGRLAAYVVAASGHDCTELSLREQLSGQLPIAMLPDDIVVLDTLPTTSAGKVDRAALPAPAAPPTPYRAPSGSVEQTIAEVYAEVLGRDRIGAEESFFALGGDSVMSILLVSRAKARGVWFTAQQVFEQRTVAGLARVATTGADTAPAPAELPGGGVGELPVTPAVGYGLWLAASGAGGFDRFAQAMVLTLPLGIDRDGLRAVLTAVIERHEMLRARLYRDASGEWRLFADPAAAVDVDALIEHIEFPATADDLELADRTAAALDDALNAMAPADGVVLRCVWLEPDRPEQRTGRLAVLIHHIAVDGVSWRILIPDLLSAWAQYAEGRQPVLPASGTSMRRWAHALREQAHRDSRIAELPRWLAVLDGPDPLLGDRPLDPRVDVAATVRRIRIESDPETTSALLSALPERYHTSTNVVLLTALALAVTRWREQRGRPSSSTLVRLESHGREPDVAPGADVSHTVGWFTSIFPCRFDLSRIDVAAAFDGGTHLDAALKTVKEQLVSVPGSGSGYGLLRYMNSDTARSLPAAPGQIAFTYLGAMSTTAGHDTPWLPAIDPTATPHPGDPDLPAAATVSIDSMVLDGRLSTGFSAPDTLIGEPDVRTLTELWTKALSALAAHSRDRAAGGRTPSDFPLVRPSQGDLDVWEAKYPGLVDIWSLTPIQEKFARHALAHADDIDVHTTQLRLAGTGAVDAARLRGAARAVIDRHPGLRAAFETDSSGELCQLITVPLGIDWRELDLHDPSDLDGLLHDELLRPFDLTAAPLIRFLLVRSADGWRFVVTSHRLLVDGWSVPVLIHDLWAAYTGAATRPVTGSYREFLEWRARQDRDSAATAWRAALAGIDSATVIAAPGAVPADPATLPAEHHLGLSESDTRGLSRLATEVGVTVNTVLQCAWALVLGRLTGRRDVVFGTVVSGRPAEVPGVESVVGSFINTVPVRVRWAADAPVRSLLTDHQAAQAALVEHHYLGLPEIERATGLEVRGLFDTLLVFESYPADFDKLLAAAVADDMAVTGFESREITLFPLTVTAWPGARLHLQIDRHRDLVDDILIQRIIDEFQSVLGMFARADTFEQ</sequence>
<name>A0A4U8W0Q1_9NOCA</name>
<dbReference type="Gene3D" id="3.30.559.30">
    <property type="entry name" value="Nonribosomal peptide synthetase, condensation domain"/>
    <property type="match status" value="3"/>
</dbReference>
<dbReference type="GO" id="GO:0009366">
    <property type="term" value="C:enterobactin synthetase complex"/>
    <property type="evidence" value="ECO:0007669"/>
    <property type="project" value="TreeGrafter"/>
</dbReference>
<dbReference type="GO" id="GO:0005829">
    <property type="term" value="C:cytosol"/>
    <property type="evidence" value="ECO:0007669"/>
    <property type="project" value="TreeGrafter"/>
</dbReference>
<dbReference type="SUPFAM" id="SSF56801">
    <property type="entry name" value="Acetyl-CoA synthetase-like"/>
    <property type="match status" value="1"/>
</dbReference>
<gene>
    <name evidence="7" type="primary">lgrD_3</name>
    <name evidence="7" type="ORF">NCTC10797_03185</name>
</gene>
<dbReference type="Proteomes" id="UP000290439">
    <property type="component" value="Chromosome"/>
</dbReference>
<dbReference type="Pfam" id="PF00668">
    <property type="entry name" value="Condensation"/>
    <property type="match status" value="2"/>
</dbReference>
<dbReference type="FunFam" id="3.40.50.12780:FF:000012">
    <property type="entry name" value="Non-ribosomal peptide synthetase"/>
    <property type="match status" value="1"/>
</dbReference>
<dbReference type="UniPathway" id="UPA00011"/>
<evidence type="ECO:0000256" key="5">
    <source>
        <dbReference type="ARBA" id="ARBA00023194"/>
    </source>
</evidence>
<dbReference type="FunFam" id="1.10.1200.10:FF:000005">
    <property type="entry name" value="Nonribosomal peptide synthetase 1"/>
    <property type="match status" value="1"/>
</dbReference>
<dbReference type="InterPro" id="IPR025110">
    <property type="entry name" value="AMP-bd_C"/>
</dbReference>
<dbReference type="EMBL" id="LR215973">
    <property type="protein sequence ID" value="VFA99402.1"/>
    <property type="molecule type" value="Genomic_DNA"/>
</dbReference>
<dbReference type="InterPro" id="IPR020806">
    <property type="entry name" value="PKS_PP-bd"/>
</dbReference>
<organism evidence="7 8">
    <name type="scientific">Nocardia cyriacigeorgica</name>
    <dbReference type="NCBI Taxonomy" id="135487"/>
    <lineage>
        <taxon>Bacteria</taxon>
        <taxon>Bacillati</taxon>
        <taxon>Actinomycetota</taxon>
        <taxon>Actinomycetes</taxon>
        <taxon>Mycobacteriales</taxon>
        <taxon>Nocardiaceae</taxon>
        <taxon>Nocardia</taxon>
    </lineage>
</organism>
<keyword evidence="3" id="KW-0597">Phosphoprotein</keyword>
<evidence type="ECO:0000256" key="3">
    <source>
        <dbReference type="ARBA" id="ARBA00022553"/>
    </source>
</evidence>
<evidence type="ECO:0000313" key="7">
    <source>
        <dbReference type="EMBL" id="VFA99402.1"/>
    </source>
</evidence>
<dbReference type="Gene3D" id="3.40.50.980">
    <property type="match status" value="2"/>
</dbReference>
<dbReference type="CDD" id="cd05930">
    <property type="entry name" value="A_NRPS"/>
    <property type="match status" value="1"/>
</dbReference>
<dbReference type="Pfam" id="PF00550">
    <property type="entry name" value="PP-binding"/>
    <property type="match status" value="1"/>
</dbReference>
<dbReference type="InterPro" id="IPR010060">
    <property type="entry name" value="NRPS_synth"/>
</dbReference>
<dbReference type="SUPFAM" id="SSF47336">
    <property type="entry name" value="ACP-like"/>
    <property type="match status" value="1"/>
</dbReference>
<dbReference type="InterPro" id="IPR006162">
    <property type="entry name" value="Ppantetheine_attach_site"/>
</dbReference>
<dbReference type="GO" id="GO:0043041">
    <property type="term" value="P:amino acid activation for nonribosomal peptide biosynthetic process"/>
    <property type="evidence" value="ECO:0007669"/>
    <property type="project" value="TreeGrafter"/>
</dbReference>
<dbReference type="GO" id="GO:0047527">
    <property type="term" value="F:2,3-dihydroxybenzoate-serine ligase activity"/>
    <property type="evidence" value="ECO:0007669"/>
    <property type="project" value="TreeGrafter"/>
</dbReference>
<dbReference type="InterPro" id="IPR010071">
    <property type="entry name" value="AA_adenyl_dom"/>
</dbReference>
<reference evidence="7 8" key="1">
    <citation type="submission" date="2019-02" db="EMBL/GenBank/DDBJ databases">
        <authorList>
            <consortium name="Pathogen Informatics"/>
        </authorList>
    </citation>
    <scope>NUCLEOTIDE SEQUENCE [LARGE SCALE GENOMIC DNA]</scope>
    <source>
        <strain evidence="7 8">3012STDY6756504</strain>
    </source>
</reference>
<dbReference type="RefSeq" id="WP_130917629.1">
    <property type="nucleotide sequence ID" value="NZ_LR215973.1"/>
</dbReference>
<dbReference type="InterPro" id="IPR000873">
    <property type="entry name" value="AMP-dep_synth/lig_dom"/>
</dbReference>
<dbReference type="GO" id="GO:0008610">
    <property type="term" value="P:lipid biosynthetic process"/>
    <property type="evidence" value="ECO:0007669"/>
    <property type="project" value="UniProtKB-ARBA"/>
</dbReference>
<dbReference type="NCBIfam" id="TIGR01720">
    <property type="entry name" value="NRPS-para261"/>
    <property type="match status" value="1"/>
</dbReference>
<keyword evidence="2" id="KW-0596">Phosphopantetheine</keyword>
<dbReference type="PROSITE" id="PS50075">
    <property type="entry name" value="CARRIER"/>
    <property type="match status" value="1"/>
</dbReference>
<keyword evidence="4" id="KW-0677">Repeat</keyword>
<dbReference type="Gene3D" id="3.30.300.30">
    <property type="match status" value="1"/>
</dbReference>
<feature type="domain" description="Carrier" evidence="6">
    <location>
        <begin position="664"/>
        <end position="738"/>
    </location>
</feature>
<dbReference type="Gene3D" id="2.30.38.10">
    <property type="entry name" value="Luciferase, Domain 3"/>
    <property type="match status" value="1"/>
</dbReference>
<dbReference type="PANTHER" id="PTHR45527:SF1">
    <property type="entry name" value="FATTY ACID SYNTHASE"/>
    <property type="match status" value="1"/>
</dbReference>
<dbReference type="Gene3D" id="1.10.1200.10">
    <property type="entry name" value="ACP-like"/>
    <property type="match status" value="1"/>
</dbReference>
<dbReference type="InterPro" id="IPR036736">
    <property type="entry name" value="ACP-like_sf"/>
</dbReference>
<evidence type="ECO:0000256" key="2">
    <source>
        <dbReference type="ARBA" id="ARBA00022450"/>
    </source>
</evidence>
<dbReference type="InterPro" id="IPR023213">
    <property type="entry name" value="CAT-like_dom_sf"/>
</dbReference>
<dbReference type="NCBIfam" id="TIGR01733">
    <property type="entry name" value="AA-adenyl-dom"/>
    <property type="match status" value="1"/>
</dbReference>
<dbReference type="GO" id="GO:0009239">
    <property type="term" value="P:enterobactin biosynthetic process"/>
    <property type="evidence" value="ECO:0007669"/>
    <property type="project" value="TreeGrafter"/>
</dbReference>
<dbReference type="PROSITE" id="PS00012">
    <property type="entry name" value="PHOSPHOPANTETHEINE"/>
    <property type="match status" value="1"/>
</dbReference>
<keyword evidence="5" id="KW-0045">Antibiotic biosynthesis</keyword>
<evidence type="ECO:0000259" key="6">
    <source>
        <dbReference type="PROSITE" id="PS50075"/>
    </source>
</evidence>
<dbReference type="InterPro" id="IPR020845">
    <property type="entry name" value="AMP-binding_CS"/>
</dbReference>
<dbReference type="PROSITE" id="PS00455">
    <property type="entry name" value="AMP_BINDING"/>
    <property type="match status" value="1"/>
</dbReference>
<comment type="cofactor">
    <cofactor evidence="1">
        <name>pantetheine 4'-phosphate</name>
        <dbReference type="ChEBI" id="CHEBI:47942"/>
    </cofactor>
</comment>
<evidence type="ECO:0000256" key="4">
    <source>
        <dbReference type="ARBA" id="ARBA00022737"/>
    </source>
</evidence>